<dbReference type="CDD" id="cd00519">
    <property type="entry name" value="Lipase_3"/>
    <property type="match status" value="1"/>
</dbReference>
<evidence type="ECO:0000256" key="1">
    <source>
        <dbReference type="ARBA" id="ARBA00022729"/>
    </source>
</evidence>
<evidence type="ECO:0000259" key="5">
    <source>
        <dbReference type="Pfam" id="PF03893"/>
    </source>
</evidence>
<evidence type="ECO:0000256" key="2">
    <source>
        <dbReference type="ARBA" id="ARBA00022801"/>
    </source>
</evidence>
<reference evidence="6 7" key="1">
    <citation type="submission" date="2016-10" db="EMBL/GenBank/DDBJ databases">
        <title>Proteomics and genomics reveal pathogen-plant mechanisms compatible with a hemibiotrophic lifestyle of Diplodia corticola.</title>
        <authorList>
            <person name="Fernandes I."/>
            <person name="De Jonge R."/>
            <person name="Van De Peer Y."/>
            <person name="Devreese B."/>
            <person name="Alves A."/>
            <person name="Esteves A.C."/>
        </authorList>
    </citation>
    <scope>NUCLEOTIDE SEQUENCE [LARGE SCALE GENOMIC DNA]</scope>
    <source>
        <strain evidence="6 7">CBS 112549</strain>
    </source>
</reference>
<dbReference type="InterPro" id="IPR005592">
    <property type="entry name" value="Mono/diacylglycerol_lipase_N"/>
</dbReference>
<protein>
    <submittedName>
        <fullName evidence="6">Lipase class 3</fullName>
    </submittedName>
</protein>
<feature type="domain" description="Fungal lipase-type" evidence="4">
    <location>
        <begin position="103"/>
        <end position="233"/>
    </location>
</feature>
<dbReference type="RefSeq" id="XP_020135636.1">
    <property type="nucleotide sequence ID" value="XM_020269711.1"/>
</dbReference>
<dbReference type="OrthoDB" id="426718at2759"/>
<accession>A0A1J9RJY9</accession>
<dbReference type="EMBL" id="MNUE01000001">
    <property type="protein sequence ID" value="OJD40793.1"/>
    <property type="molecule type" value="Genomic_DNA"/>
</dbReference>
<evidence type="ECO:0000259" key="4">
    <source>
        <dbReference type="Pfam" id="PF01764"/>
    </source>
</evidence>
<keyword evidence="1 3" id="KW-0732">Signal</keyword>
<dbReference type="SUPFAM" id="SSF53474">
    <property type="entry name" value="alpha/beta-Hydrolases"/>
    <property type="match status" value="1"/>
</dbReference>
<dbReference type="InterPro" id="IPR029058">
    <property type="entry name" value="AB_hydrolase_fold"/>
</dbReference>
<dbReference type="PANTHER" id="PTHR46640:SF1">
    <property type="entry name" value="FUNGAL LIPASE-LIKE DOMAIN-CONTAINING PROTEIN-RELATED"/>
    <property type="match status" value="1"/>
</dbReference>
<dbReference type="Pfam" id="PF01764">
    <property type="entry name" value="Lipase_3"/>
    <property type="match status" value="1"/>
</dbReference>
<dbReference type="Pfam" id="PF03893">
    <property type="entry name" value="Lipase3_N"/>
    <property type="match status" value="1"/>
</dbReference>
<dbReference type="GO" id="GO:0016042">
    <property type="term" value="P:lipid catabolic process"/>
    <property type="evidence" value="ECO:0007669"/>
    <property type="project" value="InterPro"/>
</dbReference>
<feature type="chain" id="PRO_5012882379" evidence="3">
    <location>
        <begin position="20"/>
        <end position="293"/>
    </location>
</feature>
<dbReference type="InterPro" id="IPR051299">
    <property type="entry name" value="AB_hydrolase_lip/est"/>
</dbReference>
<dbReference type="STRING" id="236234.A0A1J9RJY9"/>
<evidence type="ECO:0000313" key="6">
    <source>
        <dbReference type="EMBL" id="OJD40793.1"/>
    </source>
</evidence>
<dbReference type="PANTHER" id="PTHR46640">
    <property type="entry name" value="TRIACYLGLYCEROL LIPASE, PUTATIVE (AFU_ORTHOLOGUE AFUA_6G06510)-RELATED"/>
    <property type="match status" value="1"/>
</dbReference>
<dbReference type="InterPro" id="IPR002921">
    <property type="entry name" value="Fungal_lipase-type"/>
</dbReference>
<keyword evidence="2" id="KW-0378">Hydrolase</keyword>
<evidence type="ECO:0000313" key="7">
    <source>
        <dbReference type="Proteomes" id="UP000183809"/>
    </source>
</evidence>
<dbReference type="GeneID" id="31009970"/>
<feature type="signal peptide" evidence="3">
    <location>
        <begin position="1"/>
        <end position="19"/>
    </location>
</feature>
<keyword evidence="7" id="KW-1185">Reference proteome</keyword>
<sequence>MARLSLSIAVALLSWWAAAAPTPLEKRAVSADLLAKFNLFEQYSAASYCAQNNNSTGTEVSCEAGNCPLVDAATTDTVIEFEDSVVTDTTGFVATDSTNSQIVVSFRGSRSIQNWIANFDFATTATTICDGCPAHSGFWNSWSEARSYVVDAIETAKAANPSYQIVATGHSLGGAVATLAAADLRNSGYDVALYTYGAPRIGPAALSDYITAQGNNYRVTHLNDPVPRLPTLNMGYVHISPEYYISSANDVAVTANDINTYVGNSNLSGNAQWGLAVDVAAHLWYFGDVSACE</sequence>
<gene>
    <name evidence="6" type="ORF">BKCO1_1000326</name>
</gene>
<proteinExistence type="predicted"/>
<dbReference type="Gene3D" id="3.40.50.1820">
    <property type="entry name" value="alpha/beta hydrolase"/>
    <property type="match status" value="1"/>
</dbReference>
<comment type="caution">
    <text evidence="6">The sequence shown here is derived from an EMBL/GenBank/DDBJ whole genome shotgun (WGS) entry which is preliminary data.</text>
</comment>
<evidence type="ECO:0000256" key="3">
    <source>
        <dbReference type="SAM" id="SignalP"/>
    </source>
</evidence>
<dbReference type="GO" id="GO:0016787">
    <property type="term" value="F:hydrolase activity"/>
    <property type="evidence" value="ECO:0007669"/>
    <property type="project" value="UniProtKB-KW"/>
</dbReference>
<dbReference type="Proteomes" id="UP000183809">
    <property type="component" value="Unassembled WGS sequence"/>
</dbReference>
<name>A0A1J9RJY9_9PEZI</name>
<dbReference type="AlphaFoldDB" id="A0A1J9RJY9"/>
<organism evidence="6 7">
    <name type="scientific">Diplodia corticola</name>
    <dbReference type="NCBI Taxonomy" id="236234"/>
    <lineage>
        <taxon>Eukaryota</taxon>
        <taxon>Fungi</taxon>
        <taxon>Dikarya</taxon>
        <taxon>Ascomycota</taxon>
        <taxon>Pezizomycotina</taxon>
        <taxon>Dothideomycetes</taxon>
        <taxon>Dothideomycetes incertae sedis</taxon>
        <taxon>Botryosphaeriales</taxon>
        <taxon>Botryosphaeriaceae</taxon>
        <taxon>Diplodia</taxon>
    </lineage>
</organism>
<feature type="domain" description="Mono-/di-acylglycerol lipase N-terminal" evidence="5">
    <location>
        <begin position="8"/>
        <end position="73"/>
    </location>
</feature>